<dbReference type="AlphaFoldDB" id="A0A5B6UQY8"/>
<organism evidence="1 2">
    <name type="scientific">Gossypium australe</name>
    <dbReference type="NCBI Taxonomy" id="47621"/>
    <lineage>
        <taxon>Eukaryota</taxon>
        <taxon>Viridiplantae</taxon>
        <taxon>Streptophyta</taxon>
        <taxon>Embryophyta</taxon>
        <taxon>Tracheophyta</taxon>
        <taxon>Spermatophyta</taxon>
        <taxon>Magnoliopsida</taxon>
        <taxon>eudicotyledons</taxon>
        <taxon>Gunneridae</taxon>
        <taxon>Pentapetalae</taxon>
        <taxon>rosids</taxon>
        <taxon>malvids</taxon>
        <taxon>Malvales</taxon>
        <taxon>Malvaceae</taxon>
        <taxon>Malvoideae</taxon>
        <taxon>Gossypium</taxon>
    </lineage>
</organism>
<comment type="caution">
    <text evidence="1">The sequence shown here is derived from an EMBL/GenBank/DDBJ whole genome shotgun (WGS) entry which is preliminary data.</text>
</comment>
<evidence type="ECO:0008006" key="3">
    <source>
        <dbReference type="Google" id="ProtNLM"/>
    </source>
</evidence>
<accession>A0A5B6UQY8</accession>
<gene>
    <name evidence="1" type="ORF">EPI10_027118</name>
</gene>
<keyword evidence="2" id="KW-1185">Reference proteome</keyword>
<evidence type="ECO:0000313" key="2">
    <source>
        <dbReference type="Proteomes" id="UP000325315"/>
    </source>
</evidence>
<proteinExistence type="predicted"/>
<evidence type="ECO:0000313" key="1">
    <source>
        <dbReference type="EMBL" id="KAA3460460.1"/>
    </source>
</evidence>
<dbReference type="EMBL" id="SMMG02000009">
    <property type="protein sequence ID" value="KAA3460460.1"/>
    <property type="molecule type" value="Genomic_DNA"/>
</dbReference>
<protein>
    <recommendedName>
        <fullName evidence="3">Reverse transcriptase</fullName>
    </recommendedName>
</protein>
<dbReference type="OrthoDB" id="999895at2759"/>
<sequence length="119" mass="14549">MDVGYSGNWLTWERGNLPKTNIQEHLDRRFQFNIFCTIWEDNWEDNWLTGKKFKFEAWWVLEESFAVEVKHIWERTTGDLLQKLESLRKGLERWAARIRQNIKRKNEFLSSRLSELMRA</sequence>
<dbReference type="Proteomes" id="UP000325315">
    <property type="component" value="Unassembled WGS sequence"/>
</dbReference>
<reference evidence="2" key="1">
    <citation type="journal article" date="2019" name="Plant Biotechnol. J.">
        <title>Genome sequencing of the Australian wild diploid species Gossypium australe highlights disease resistance and delayed gland morphogenesis.</title>
        <authorList>
            <person name="Cai Y."/>
            <person name="Cai X."/>
            <person name="Wang Q."/>
            <person name="Wang P."/>
            <person name="Zhang Y."/>
            <person name="Cai C."/>
            <person name="Xu Y."/>
            <person name="Wang K."/>
            <person name="Zhou Z."/>
            <person name="Wang C."/>
            <person name="Geng S."/>
            <person name="Li B."/>
            <person name="Dong Q."/>
            <person name="Hou Y."/>
            <person name="Wang H."/>
            <person name="Ai P."/>
            <person name="Liu Z."/>
            <person name="Yi F."/>
            <person name="Sun M."/>
            <person name="An G."/>
            <person name="Cheng J."/>
            <person name="Zhang Y."/>
            <person name="Shi Q."/>
            <person name="Xie Y."/>
            <person name="Shi X."/>
            <person name="Chang Y."/>
            <person name="Huang F."/>
            <person name="Chen Y."/>
            <person name="Hong S."/>
            <person name="Mi L."/>
            <person name="Sun Q."/>
            <person name="Zhang L."/>
            <person name="Zhou B."/>
            <person name="Peng R."/>
            <person name="Zhang X."/>
            <person name="Liu F."/>
        </authorList>
    </citation>
    <scope>NUCLEOTIDE SEQUENCE [LARGE SCALE GENOMIC DNA]</scope>
    <source>
        <strain evidence="2">cv. PA1801</strain>
    </source>
</reference>
<name>A0A5B6UQY8_9ROSI</name>